<dbReference type="InterPro" id="IPR017911">
    <property type="entry name" value="MacB-like_ATP-bd"/>
</dbReference>
<evidence type="ECO:0000256" key="2">
    <source>
        <dbReference type="ARBA" id="ARBA00022741"/>
    </source>
</evidence>
<reference evidence="5" key="1">
    <citation type="submission" date="2023-03" db="EMBL/GenBank/DDBJ databases">
        <authorList>
            <person name="Steffen K."/>
            <person name="Cardenas P."/>
        </authorList>
    </citation>
    <scope>NUCLEOTIDE SEQUENCE</scope>
</reference>
<dbReference type="Pfam" id="PF00005">
    <property type="entry name" value="ABC_tran"/>
    <property type="match status" value="1"/>
</dbReference>
<dbReference type="SUPFAM" id="SSF52540">
    <property type="entry name" value="P-loop containing nucleoside triphosphate hydrolases"/>
    <property type="match status" value="1"/>
</dbReference>
<evidence type="ECO:0000313" key="5">
    <source>
        <dbReference type="EMBL" id="CAI7997523.1"/>
    </source>
</evidence>
<dbReference type="PROSITE" id="PS00211">
    <property type="entry name" value="ABC_TRANSPORTER_1"/>
    <property type="match status" value="1"/>
</dbReference>
<organism evidence="5 6">
    <name type="scientific">Geodia barretti</name>
    <name type="common">Barrett's horny sponge</name>
    <dbReference type="NCBI Taxonomy" id="519541"/>
    <lineage>
        <taxon>Eukaryota</taxon>
        <taxon>Metazoa</taxon>
        <taxon>Porifera</taxon>
        <taxon>Demospongiae</taxon>
        <taxon>Heteroscleromorpha</taxon>
        <taxon>Tetractinellida</taxon>
        <taxon>Astrophorina</taxon>
        <taxon>Geodiidae</taxon>
        <taxon>Geodia</taxon>
    </lineage>
</organism>
<dbReference type="PANTHER" id="PTHR24220:SF685">
    <property type="entry name" value="ABC TRANSPORTER RELATED"/>
    <property type="match status" value="1"/>
</dbReference>
<feature type="domain" description="ABC transporter" evidence="4">
    <location>
        <begin position="28"/>
        <end position="248"/>
    </location>
</feature>
<dbReference type="InterPro" id="IPR027417">
    <property type="entry name" value="P-loop_NTPase"/>
</dbReference>
<evidence type="ECO:0000259" key="4">
    <source>
        <dbReference type="PROSITE" id="PS50893"/>
    </source>
</evidence>
<dbReference type="CDD" id="cd03255">
    <property type="entry name" value="ABC_MJ0796_LolCDE_FtsE"/>
    <property type="match status" value="1"/>
</dbReference>
<dbReference type="AlphaFoldDB" id="A0AA35QZ53"/>
<dbReference type="InterPro" id="IPR003439">
    <property type="entry name" value="ABC_transporter-like_ATP-bd"/>
</dbReference>
<dbReference type="GO" id="GO:0005524">
    <property type="term" value="F:ATP binding"/>
    <property type="evidence" value="ECO:0007669"/>
    <property type="project" value="UniProtKB-KW"/>
</dbReference>
<evidence type="ECO:0000313" key="6">
    <source>
        <dbReference type="Proteomes" id="UP001174909"/>
    </source>
</evidence>
<dbReference type="InterPro" id="IPR003593">
    <property type="entry name" value="AAA+_ATPase"/>
</dbReference>
<dbReference type="GO" id="GO:0016887">
    <property type="term" value="F:ATP hydrolysis activity"/>
    <property type="evidence" value="ECO:0007669"/>
    <property type="project" value="InterPro"/>
</dbReference>
<dbReference type="FunFam" id="3.40.50.300:FF:000032">
    <property type="entry name" value="Export ABC transporter ATP-binding protein"/>
    <property type="match status" value="1"/>
</dbReference>
<name>A0AA35QZ53_GEOBA</name>
<keyword evidence="6" id="KW-1185">Reference proteome</keyword>
<dbReference type="InterPro" id="IPR015854">
    <property type="entry name" value="ABC_transpr_LolD-like"/>
</dbReference>
<protein>
    <submittedName>
        <fullName evidence="5">Uncharacterized ABC transporter ATP-binding protein MJ1508</fullName>
    </submittedName>
</protein>
<dbReference type="GO" id="GO:0098796">
    <property type="term" value="C:membrane protein complex"/>
    <property type="evidence" value="ECO:0007669"/>
    <property type="project" value="UniProtKB-ARBA"/>
</dbReference>
<accession>A0AA35QZ53</accession>
<dbReference type="InterPro" id="IPR017871">
    <property type="entry name" value="ABC_transporter-like_CS"/>
</dbReference>
<evidence type="ECO:0000256" key="3">
    <source>
        <dbReference type="ARBA" id="ARBA00022840"/>
    </source>
</evidence>
<dbReference type="Proteomes" id="UP001174909">
    <property type="component" value="Unassembled WGS sequence"/>
</dbReference>
<keyword evidence="1" id="KW-0813">Transport</keyword>
<evidence type="ECO:0000256" key="1">
    <source>
        <dbReference type="ARBA" id="ARBA00022448"/>
    </source>
</evidence>
<dbReference type="EMBL" id="CASHTH010000317">
    <property type="protein sequence ID" value="CAI7997523.1"/>
    <property type="molecule type" value="Genomic_DNA"/>
</dbReference>
<dbReference type="GO" id="GO:0022857">
    <property type="term" value="F:transmembrane transporter activity"/>
    <property type="evidence" value="ECO:0007669"/>
    <property type="project" value="TreeGrafter"/>
</dbReference>
<keyword evidence="2" id="KW-0547">Nucleotide-binding</keyword>
<dbReference type="PROSITE" id="PS50893">
    <property type="entry name" value="ABC_TRANSPORTER_2"/>
    <property type="match status" value="1"/>
</dbReference>
<proteinExistence type="predicted"/>
<dbReference type="GO" id="GO:0005886">
    <property type="term" value="C:plasma membrane"/>
    <property type="evidence" value="ECO:0007669"/>
    <property type="project" value="TreeGrafter"/>
</dbReference>
<gene>
    <name evidence="5" type="ORF">GBAR_LOCUS2173</name>
</gene>
<keyword evidence="3 5" id="KW-0067">ATP-binding</keyword>
<dbReference type="Gene3D" id="3.40.50.300">
    <property type="entry name" value="P-loop containing nucleotide triphosphate hydrolases"/>
    <property type="match status" value="1"/>
</dbReference>
<dbReference type="PANTHER" id="PTHR24220">
    <property type="entry name" value="IMPORT ATP-BINDING PROTEIN"/>
    <property type="match status" value="1"/>
</dbReference>
<comment type="caution">
    <text evidence="5">The sequence shown here is derived from an EMBL/GenBank/DDBJ whole genome shotgun (WGS) entry which is preliminary data.</text>
</comment>
<sequence length="248" mass="26441">MSMYRASQGIAQASNPNAPAPIPASSVISARGLTKVFGSGDQAVTAVKEIQMDIMPGEFLAVTGRSGSGKTTLLNLLAGLDQPTSGGVVFEGRNLTEFSESQLVDMRRSRIGFVFQSFGLIPLLSAYENVELPLHIGGTRWRERRQRAGEALELVGLGSRTGHRPYELSGGEQQRVAIARALVTGPSVLFADEPTGELDSVTGISIATILRDIARERGVTVVTATHDLALAGMCTRRLEMADGAFVER</sequence>
<dbReference type="SMART" id="SM00382">
    <property type="entry name" value="AAA"/>
    <property type="match status" value="1"/>
</dbReference>